<accession>A0A9W9EVT2</accession>
<name>A0A9W9EVT2_9EURO</name>
<comment type="caution">
    <text evidence="2">The sequence shown here is derived from an EMBL/GenBank/DDBJ whole genome shotgun (WGS) entry which is preliminary data.</text>
</comment>
<proteinExistence type="predicted"/>
<gene>
    <name evidence="2" type="ORF">N7456_012513</name>
</gene>
<dbReference type="InterPro" id="IPR009291">
    <property type="entry name" value="Vps62"/>
</dbReference>
<dbReference type="PANTHER" id="PTHR48174:SF5">
    <property type="entry name" value="VACUOLAR PROTEIN SORTING-ASSOCIATED PROTEIN 62"/>
    <property type="match status" value="1"/>
</dbReference>
<reference evidence="2" key="2">
    <citation type="journal article" date="2023" name="IMA Fungus">
        <title>Comparative genomic study of the Penicillium genus elucidates a diverse pangenome and 15 lateral gene transfer events.</title>
        <authorList>
            <person name="Petersen C."/>
            <person name="Sorensen T."/>
            <person name="Nielsen M.R."/>
            <person name="Sondergaard T.E."/>
            <person name="Sorensen J.L."/>
            <person name="Fitzpatrick D.A."/>
            <person name="Frisvad J.C."/>
            <person name="Nielsen K.L."/>
        </authorList>
    </citation>
    <scope>NUCLEOTIDE SEQUENCE</scope>
    <source>
        <strain evidence="2">IBT 30069</strain>
    </source>
</reference>
<dbReference type="Proteomes" id="UP001149165">
    <property type="component" value="Unassembled WGS sequence"/>
</dbReference>
<keyword evidence="1" id="KW-0732">Signal</keyword>
<dbReference type="AlphaFoldDB" id="A0A9W9EVT2"/>
<protein>
    <recommendedName>
        <fullName evidence="4">Vacuolar protein sorting-associated protein 62</fullName>
    </recommendedName>
</protein>
<feature type="signal peptide" evidence="1">
    <location>
        <begin position="1"/>
        <end position="19"/>
    </location>
</feature>
<dbReference type="Pfam" id="PF06101">
    <property type="entry name" value="Vps62"/>
    <property type="match status" value="1"/>
</dbReference>
<keyword evidence="3" id="KW-1185">Reference proteome</keyword>
<evidence type="ECO:0000256" key="1">
    <source>
        <dbReference type="SAM" id="SignalP"/>
    </source>
</evidence>
<organism evidence="2 3">
    <name type="scientific">Penicillium angulare</name>
    <dbReference type="NCBI Taxonomy" id="116970"/>
    <lineage>
        <taxon>Eukaryota</taxon>
        <taxon>Fungi</taxon>
        <taxon>Dikarya</taxon>
        <taxon>Ascomycota</taxon>
        <taxon>Pezizomycotina</taxon>
        <taxon>Eurotiomycetes</taxon>
        <taxon>Eurotiomycetidae</taxon>
        <taxon>Eurotiales</taxon>
        <taxon>Aspergillaceae</taxon>
        <taxon>Penicillium</taxon>
    </lineage>
</organism>
<evidence type="ECO:0000313" key="2">
    <source>
        <dbReference type="EMBL" id="KAJ5088897.1"/>
    </source>
</evidence>
<dbReference type="EMBL" id="JAPQKH010000007">
    <property type="protein sequence ID" value="KAJ5088897.1"/>
    <property type="molecule type" value="Genomic_DNA"/>
</dbReference>
<evidence type="ECO:0008006" key="4">
    <source>
        <dbReference type="Google" id="ProtNLM"/>
    </source>
</evidence>
<dbReference type="PANTHER" id="PTHR48174">
    <property type="entry name" value="DUF946 FAMILY PROTEIN"/>
    <property type="match status" value="1"/>
</dbReference>
<sequence length="353" mass="38874">MNRVRSTFTFLAFASLTVSTPLKKEGSRLHKRDGLPAYAITYAPLTYLYSGEKWFPSDIATHLENVEPEVNFTASGGNGSVTLDTLDNLSSDVYLTASDGPILDPLDGTPAWLSSDYGTPDSSGLSAAPGTIIAVEKNSTTTDVFYFHFYSYNYGGKVLDINFDDHVGDWEHVMIRFVNEEPYAIYCSEHSAGSAYYWDVVDFQGDRPITYVAYGGHANYVTAGSQDYTIALGIISDTTDTGYLWDMTLNYRGYWYDNATNEFSVASGAGTGGNEEADETASWLNWLGAWGDEKYPDGFLDDIETGQYCLSTECRYTSGPTGPVDKNLGRTTMCQNDDDCTVFDDINDLTTQS</sequence>
<dbReference type="OrthoDB" id="188042at2759"/>
<reference evidence="2" key="1">
    <citation type="submission" date="2022-11" db="EMBL/GenBank/DDBJ databases">
        <authorList>
            <person name="Petersen C."/>
        </authorList>
    </citation>
    <scope>NUCLEOTIDE SEQUENCE</scope>
    <source>
        <strain evidence="2">IBT 30069</strain>
    </source>
</reference>
<evidence type="ECO:0000313" key="3">
    <source>
        <dbReference type="Proteomes" id="UP001149165"/>
    </source>
</evidence>
<feature type="chain" id="PRO_5040900399" description="Vacuolar protein sorting-associated protein 62" evidence="1">
    <location>
        <begin position="20"/>
        <end position="353"/>
    </location>
</feature>